<evidence type="ECO:0000313" key="3">
    <source>
        <dbReference type="Proteomes" id="UP000193719"/>
    </source>
</evidence>
<feature type="compositionally biased region" description="Low complexity" evidence="1">
    <location>
        <begin position="17"/>
        <end position="28"/>
    </location>
</feature>
<dbReference type="Proteomes" id="UP000193719">
    <property type="component" value="Unassembled WGS sequence"/>
</dbReference>
<sequence length="113" mass="11439">MTNQVILLKKMINILSGSSGSSSSCGGSSSSGGGSGSGGSGGSGSSSSGSSCNSSSGWSWSGSCGISSSGGWGWWLNISIFNNTTPFIIFYTPFTIIINKNYCWISSNTTFVT</sequence>
<gene>
    <name evidence="2" type="ORF">BCR36DRAFT_366380</name>
</gene>
<feature type="compositionally biased region" description="Low complexity" evidence="1">
    <location>
        <begin position="45"/>
        <end position="63"/>
    </location>
</feature>
<comment type="caution">
    <text evidence="2">The sequence shown here is derived from an EMBL/GenBank/DDBJ whole genome shotgun (WGS) entry which is preliminary data.</text>
</comment>
<dbReference type="EMBL" id="MCFH01000003">
    <property type="protein sequence ID" value="ORX59196.1"/>
    <property type="molecule type" value="Genomic_DNA"/>
</dbReference>
<proteinExistence type="predicted"/>
<evidence type="ECO:0000313" key="2">
    <source>
        <dbReference type="EMBL" id="ORX59196.1"/>
    </source>
</evidence>
<keyword evidence="3" id="KW-1185">Reference proteome</keyword>
<feature type="region of interest" description="Disordered" evidence="1">
    <location>
        <begin position="17"/>
        <end position="63"/>
    </location>
</feature>
<organism evidence="2 3">
    <name type="scientific">Piromyces finnis</name>
    <dbReference type="NCBI Taxonomy" id="1754191"/>
    <lineage>
        <taxon>Eukaryota</taxon>
        <taxon>Fungi</taxon>
        <taxon>Fungi incertae sedis</taxon>
        <taxon>Chytridiomycota</taxon>
        <taxon>Chytridiomycota incertae sedis</taxon>
        <taxon>Neocallimastigomycetes</taxon>
        <taxon>Neocallimastigales</taxon>
        <taxon>Neocallimastigaceae</taxon>
        <taxon>Piromyces</taxon>
    </lineage>
</organism>
<reference evidence="2 3" key="2">
    <citation type="submission" date="2016-08" db="EMBL/GenBank/DDBJ databases">
        <title>Pervasive Adenine N6-methylation of Active Genes in Fungi.</title>
        <authorList>
            <consortium name="DOE Joint Genome Institute"/>
            <person name="Mondo S.J."/>
            <person name="Dannebaum R.O."/>
            <person name="Kuo R.C."/>
            <person name="Labutti K."/>
            <person name="Haridas S."/>
            <person name="Kuo A."/>
            <person name="Salamov A."/>
            <person name="Ahrendt S.R."/>
            <person name="Lipzen A."/>
            <person name="Sullivan W."/>
            <person name="Andreopoulos W.B."/>
            <person name="Clum A."/>
            <person name="Lindquist E."/>
            <person name="Daum C."/>
            <person name="Ramamoorthy G.K."/>
            <person name="Gryganskyi A."/>
            <person name="Culley D."/>
            <person name="Magnuson J.K."/>
            <person name="James T.Y."/>
            <person name="O'Malley M.A."/>
            <person name="Stajich J.E."/>
            <person name="Spatafora J.W."/>
            <person name="Visel A."/>
            <person name="Grigoriev I.V."/>
        </authorList>
    </citation>
    <scope>NUCLEOTIDE SEQUENCE [LARGE SCALE GENOMIC DNA]</scope>
    <source>
        <strain evidence="3">finn</strain>
    </source>
</reference>
<reference evidence="2 3" key="1">
    <citation type="submission" date="2016-08" db="EMBL/GenBank/DDBJ databases">
        <title>Genomes of anaerobic fungi encode conserved fungal cellulosomes for biomass hydrolysis.</title>
        <authorList>
            <consortium name="DOE Joint Genome Institute"/>
            <person name="Haitjema C.H."/>
            <person name="Gilmore S.P."/>
            <person name="Henske J.K."/>
            <person name="Solomon K.V."/>
            <person name="De Groot R."/>
            <person name="Kuo A."/>
            <person name="Mondo S.J."/>
            <person name="Salamov A.A."/>
            <person name="Labutti K."/>
            <person name="Zhao Z."/>
            <person name="Chiniquy J."/>
            <person name="Barry K."/>
            <person name="Brewer H.M."/>
            <person name="Purvine S.O."/>
            <person name="Wright A.T."/>
            <person name="Boxma B."/>
            <person name="Van Alen T."/>
            <person name="Hackstein J.H."/>
            <person name="Baker S.E."/>
            <person name="Grigoriev I.V."/>
            <person name="O'Malley M.A."/>
        </authorList>
    </citation>
    <scope>NUCLEOTIDE SEQUENCE [LARGE SCALE GENOMIC DNA]</scope>
    <source>
        <strain evidence="3">finn</strain>
    </source>
</reference>
<name>A0A1Y1VM41_9FUNG</name>
<feature type="compositionally biased region" description="Gly residues" evidence="1">
    <location>
        <begin position="29"/>
        <end position="44"/>
    </location>
</feature>
<evidence type="ECO:0000256" key="1">
    <source>
        <dbReference type="SAM" id="MobiDB-lite"/>
    </source>
</evidence>
<dbReference type="AlphaFoldDB" id="A0A1Y1VM41"/>
<protein>
    <submittedName>
        <fullName evidence="2">Uncharacterized protein</fullName>
    </submittedName>
</protein>
<accession>A0A1Y1VM41</accession>